<dbReference type="InterPro" id="IPR015943">
    <property type="entry name" value="WD40/YVTN_repeat-like_dom_sf"/>
</dbReference>
<feature type="compositionally biased region" description="Polar residues" evidence="10">
    <location>
        <begin position="566"/>
        <end position="580"/>
    </location>
</feature>
<dbReference type="PANTHER" id="PTHR43253:SF1">
    <property type="entry name" value="TRICORN PROTEASE HOMOLOG 2-RELATED"/>
    <property type="match status" value="1"/>
</dbReference>
<sequence>MQGYYRHPTVQRDRIVFVSEDDLWSVGLQGGVPLRLTSNLGEIEFPLLSPDGSRIAFVARDEGAPDIYVMDATGGPAQRLTWQGDAMQTAAWSPDGEWIYFVTSARQPVRGSTVLNRVRSSPSRFVVEEVPLGRASAIGFGPNGAMVLGRNTGDPARWKRYRGGTAGRLWVSPKEGEQFNRILPDLDGNLASPMWIGAGQGLADERIFLVSDHEGCGNIYSCLPSGEDLTRHTDHADFYARYPAWGLDGDGRPIIAYHAGADLHLLDLLNDTAVQIDVTWSSPRVQRNRKFAETSGHLESADLHPEGHSVALSARGKAFAFGNHAGGVLQLGTSQGVRYRLPSWLRDGKRIVTVTDAMGEERLQVFTPGREPAKSDLHEGFAFGRAMNLYVNPAVDMVAITNHRYELWLYNLEDRTHLLVDRSPHGHIEHADWSPDGRWLAWDRAPTLHSHAIRLYRREVSVPDGKEPDGSEPPLTVDLGTPVLQDHCPVFDPKGRYLYFLSSRILNPVYDTVQFNLSFPAPMRPYLVTLQQDVANPFVPRTGEDADEEDEEEKQEQTKPDEDGTSAANGDSTAETTDGSDNAKPTKAEDSVPEPVRIDVDGIADRVLPFPMPAGLFIGLAAAEDRVFWLASETRQTMKDPWLDDETPHGAALQAWVFKDHKPSEVAADVSDFSLSANRKHLLYRADQRLRVIKASENADSLTNEGAPRVTGWLDLGRIHLSIEPPAEWQQMLAEAWRLQRDQFWTPEMSGVDWQGVHDRYAPLVQRLASRREFSDLCWEMQGELGTSHCYEFGGDYRLGPNWPIGTLAAEFEWQADPPGWRLDDWIEGDVWEPEVHSPFAEAGVDVSRGDLLVSVNGQPVSESVPPARLLVNLAGQEVQLGFQPGTQVESADNESSAETNMLKEVTVRTMTGDKRALYRAWVNTNRANVHAASDGRLGYLHIPDMGPWGYAEFHRGFLGELHRQGLVVDLRFNGGGHVSALLLEKLARRQIGFDQTRWGGVAPYPEESVSGPIVALTNDAAGSDGDIFSHAFKLMGLGTLIGTRTWGGVIGIWPRHALVDGTVTTQPEYSFWFKDVGWTVENYGTDPDIEVEISPDDFREQRDSQLATAVAEALRLLQEQPPLQFEPGDLPNLAGAPQLIPGTTAEGNDQ</sequence>
<dbReference type="EMBL" id="VXPY01000122">
    <property type="protein sequence ID" value="MYD92064.1"/>
    <property type="molecule type" value="Genomic_DNA"/>
</dbReference>
<dbReference type="InterPro" id="IPR029045">
    <property type="entry name" value="ClpP/crotonase-like_dom_sf"/>
</dbReference>
<name>A0A6B1E0D5_9CHLR</name>
<dbReference type="GO" id="GO:0008236">
    <property type="term" value="F:serine-type peptidase activity"/>
    <property type="evidence" value="ECO:0007669"/>
    <property type="project" value="UniProtKB-UniRule"/>
</dbReference>
<feature type="compositionally biased region" description="Basic and acidic residues" evidence="10">
    <location>
        <begin position="584"/>
        <end position="596"/>
    </location>
</feature>
<dbReference type="SMART" id="SM00245">
    <property type="entry name" value="TSPc"/>
    <property type="match status" value="1"/>
</dbReference>
<dbReference type="InterPro" id="IPR012393">
    <property type="entry name" value="Tricorn_protease"/>
</dbReference>
<evidence type="ECO:0000256" key="9">
    <source>
        <dbReference type="PIRSR" id="PIRSR036421-3"/>
    </source>
</evidence>
<evidence type="ECO:0000256" key="5">
    <source>
        <dbReference type="ARBA" id="ARBA00022801"/>
    </source>
</evidence>
<dbReference type="PIRSF" id="PIRSF036421">
    <property type="entry name" value="Tricorn_protease"/>
    <property type="match status" value="1"/>
</dbReference>
<keyword evidence="4 7" id="KW-0645">Protease</keyword>
<evidence type="ECO:0000259" key="11">
    <source>
        <dbReference type="SMART" id="SM00245"/>
    </source>
</evidence>
<dbReference type="Gene3D" id="3.30.750.44">
    <property type="match status" value="1"/>
</dbReference>
<feature type="active site" description="Charge relay system" evidence="8">
    <location>
        <position position="789"/>
    </location>
</feature>
<dbReference type="Gene3D" id="2.120.10.60">
    <property type="entry name" value="Tricorn protease N-terminal domain"/>
    <property type="match status" value="1"/>
</dbReference>
<evidence type="ECO:0000256" key="2">
    <source>
        <dbReference type="ARBA" id="ARBA00008524"/>
    </source>
</evidence>
<dbReference type="InterPro" id="IPR028204">
    <property type="entry name" value="Tricorn_C1"/>
</dbReference>
<dbReference type="SUPFAM" id="SSF69304">
    <property type="entry name" value="Tricorn protease N-terminal domain"/>
    <property type="match status" value="1"/>
</dbReference>
<evidence type="ECO:0000256" key="1">
    <source>
        <dbReference type="ARBA" id="ARBA00004496"/>
    </source>
</evidence>
<reference evidence="12" key="1">
    <citation type="submission" date="2019-09" db="EMBL/GenBank/DDBJ databases">
        <title>Characterisation of the sponge microbiome using genome-centric metagenomics.</title>
        <authorList>
            <person name="Engelberts J.P."/>
            <person name="Robbins S.J."/>
            <person name="De Goeij J.M."/>
            <person name="Aranda M."/>
            <person name="Bell S.C."/>
            <person name="Webster N.S."/>
        </authorList>
    </citation>
    <scope>NUCLEOTIDE SEQUENCE</scope>
    <source>
        <strain evidence="12">SB0662_bin_9</strain>
    </source>
</reference>
<feature type="region of interest" description="Disordered" evidence="10">
    <location>
        <begin position="1126"/>
        <end position="1151"/>
    </location>
</feature>
<dbReference type="InterPro" id="IPR029414">
    <property type="entry name" value="Tricorn_PDZ"/>
</dbReference>
<keyword evidence="5 7" id="KW-0378">Hydrolase</keyword>
<dbReference type="GO" id="GO:0006508">
    <property type="term" value="P:proteolysis"/>
    <property type="evidence" value="ECO:0007669"/>
    <property type="project" value="UniProtKB-UniRule"/>
</dbReference>
<dbReference type="Gene3D" id="2.130.10.10">
    <property type="entry name" value="YVTN repeat-like/Quinoprotein amine dehydrogenase"/>
    <property type="match status" value="1"/>
</dbReference>
<dbReference type="Gene3D" id="3.90.226.10">
    <property type="entry name" value="2-enoyl-CoA Hydratase, Chain A, domain 1"/>
    <property type="match status" value="1"/>
</dbReference>
<dbReference type="GO" id="GO:0005737">
    <property type="term" value="C:cytoplasm"/>
    <property type="evidence" value="ECO:0007669"/>
    <property type="project" value="UniProtKB-SubCell"/>
</dbReference>
<evidence type="ECO:0000256" key="7">
    <source>
        <dbReference type="PIRNR" id="PIRNR036421"/>
    </source>
</evidence>
<protein>
    <recommendedName>
        <fullName evidence="7">Tricorn protease homolog</fullName>
        <ecNumber evidence="7">3.4.21.-</ecNumber>
    </recommendedName>
</protein>
<proteinExistence type="inferred from homology"/>
<dbReference type="SUPFAM" id="SSF52096">
    <property type="entry name" value="ClpP/crotonase"/>
    <property type="match status" value="1"/>
</dbReference>
<feature type="region of interest" description="Disordered" evidence="10">
    <location>
        <begin position="537"/>
        <end position="596"/>
    </location>
</feature>
<dbReference type="Pfam" id="PF14684">
    <property type="entry name" value="Tricorn_C1"/>
    <property type="match status" value="1"/>
</dbReference>
<feature type="compositionally biased region" description="Acidic residues" evidence="10">
    <location>
        <begin position="545"/>
        <end position="554"/>
    </location>
</feature>
<evidence type="ECO:0000256" key="6">
    <source>
        <dbReference type="ARBA" id="ARBA00022825"/>
    </source>
</evidence>
<comment type="similarity">
    <text evidence="2 7">Belongs to the peptidase S41B family.</text>
</comment>
<dbReference type="Gene3D" id="2.30.42.10">
    <property type="match status" value="1"/>
</dbReference>
<comment type="subcellular location">
    <subcellularLocation>
        <location evidence="1 7">Cytoplasm</location>
    </subcellularLocation>
</comment>
<dbReference type="InterPro" id="IPR036034">
    <property type="entry name" value="PDZ_sf"/>
</dbReference>
<evidence type="ECO:0000313" key="12">
    <source>
        <dbReference type="EMBL" id="MYD92064.1"/>
    </source>
</evidence>
<dbReference type="Pfam" id="PF14685">
    <property type="entry name" value="PDZ_Tricorn"/>
    <property type="match status" value="1"/>
</dbReference>
<feature type="domain" description="Tail specific protease" evidence="11">
    <location>
        <begin position="904"/>
        <end position="1093"/>
    </location>
</feature>
<dbReference type="PANTHER" id="PTHR43253">
    <property type="entry name" value="TRICORN PROTEASE HOMOLOG 2-RELATED"/>
    <property type="match status" value="1"/>
</dbReference>
<evidence type="ECO:0000256" key="3">
    <source>
        <dbReference type="ARBA" id="ARBA00022490"/>
    </source>
</evidence>
<keyword evidence="3 7" id="KW-0963">Cytoplasm</keyword>
<dbReference type="Pfam" id="PF26549">
    <property type="entry name" value="Tricorn_N"/>
    <property type="match status" value="1"/>
</dbReference>
<dbReference type="InterPro" id="IPR005151">
    <property type="entry name" value="Tail-specific_protease"/>
</dbReference>
<evidence type="ECO:0000256" key="10">
    <source>
        <dbReference type="SAM" id="MobiDB-lite"/>
    </source>
</evidence>
<feature type="active site" description="Nucleophile" evidence="8">
    <location>
        <position position="1024"/>
    </location>
</feature>
<dbReference type="AlphaFoldDB" id="A0A6B1E0D5"/>
<keyword evidence="6 7" id="KW-0720">Serine protease</keyword>
<feature type="active site" description="Charge relay system" evidence="8">
    <location>
        <position position="1082"/>
    </location>
</feature>
<evidence type="ECO:0000256" key="8">
    <source>
        <dbReference type="PIRSR" id="PIRSR036421-1"/>
    </source>
</evidence>
<dbReference type="EC" id="3.4.21.-" evidence="7"/>
<gene>
    <name evidence="12" type="ORF">F4Y08_17325</name>
</gene>
<dbReference type="SUPFAM" id="SSF50156">
    <property type="entry name" value="PDZ domain-like"/>
    <property type="match status" value="1"/>
</dbReference>
<feature type="site" description="Transition state stabilizer; via amide nitrogen" evidence="9">
    <location>
        <position position="1025"/>
    </location>
</feature>
<comment type="function">
    <text evidence="7">Degrades oligopeptides.</text>
</comment>
<dbReference type="SUPFAM" id="SSF82171">
    <property type="entry name" value="DPP6 N-terminal domain-like"/>
    <property type="match status" value="1"/>
</dbReference>
<dbReference type="Pfam" id="PF03572">
    <property type="entry name" value="Peptidase_S41"/>
    <property type="match status" value="1"/>
</dbReference>
<dbReference type="Pfam" id="PF26550">
    <property type="entry name" value="Tricorn_2nd"/>
    <property type="match status" value="1"/>
</dbReference>
<evidence type="ECO:0000256" key="4">
    <source>
        <dbReference type="ARBA" id="ARBA00022670"/>
    </source>
</evidence>
<dbReference type="CDD" id="cd07562">
    <property type="entry name" value="Peptidase_S41_TRI"/>
    <property type="match status" value="1"/>
</dbReference>
<accession>A0A6B1E0D5</accession>
<organism evidence="12">
    <name type="scientific">Caldilineaceae bacterium SB0662_bin_9</name>
    <dbReference type="NCBI Taxonomy" id="2605258"/>
    <lineage>
        <taxon>Bacteria</taxon>
        <taxon>Bacillati</taxon>
        <taxon>Chloroflexota</taxon>
        <taxon>Caldilineae</taxon>
        <taxon>Caldilineales</taxon>
        <taxon>Caldilineaceae</taxon>
    </lineage>
</organism>
<comment type="caution">
    <text evidence="12">The sequence shown here is derived from an EMBL/GenBank/DDBJ whole genome shotgun (WGS) entry which is preliminary data.</text>
</comment>